<evidence type="ECO:0000256" key="1">
    <source>
        <dbReference type="ARBA" id="ARBA00009175"/>
    </source>
</evidence>
<dbReference type="Gene3D" id="3.40.190.10">
    <property type="entry name" value="Periplasmic binding protein-like II"/>
    <property type="match status" value="2"/>
</dbReference>
<evidence type="ECO:0000256" key="2">
    <source>
        <dbReference type="ARBA" id="ARBA00022723"/>
    </source>
</evidence>
<evidence type="ECO:0000256" key="4">
    <source>
        <dbReference type="PIRSR" id="PIRSR004846-1"/>
    </source>
</evidence>
<dbReference type="Pfam" id="PF13531">
    <property type="entry name" value="SBP_bac_11"/>
    <property type="match status" value="1"/>
</dbReference>
<dbReference type="GO" id="GO:0030973">
    <property type="term" value="F:molybdate ion binding"/>
    <property type="evidence" value="ECO:0007669"/>
    <property type="project" value="InterPro"/>
</dbReference>
<dbReference type="SUPFAM" id="SSF53850">
    <property type="entry name" value="Periplasmic binding protein-like II"/>
    <property type="match status" value="1"/>
</dbReference>
<keyword evidence="3" id="KW-0732">Signal</keyword>
<dbReference type="InterPro" id="IPR005950">
    <property type="entry name" value="ModA"/>
</dbReference>
<dbReference type="GO" id="GO:0015689">
    <property type="term" value="P:molybdate ion transport"/>
    <property type="evidence" value="ECO:0007669"/>
    <property type="project" value="InterPro"/>
</dbReference>
<protein>
    <submittedName>
        <fullName evidence="5">Molybdate-binding periplasmic protein ModA</fullName>
    </submittedName>
</protein>
<dbReference type="EMBL" id="AP027272">
    <property type="protein sequence ID" value="BDX04745.1"/>
    <property type="molecule type" value="Genomic_DNA"/>
</dbReference>
<dbReference type="Proteomes" id="UP001333710">
    <property type="component" value="Chromosome"/>
</dbReference>
<sequence length="222" mass="24435">MKDIVAQWPKSQDVDVRLSFGASGKFFAQIKNGAPFDIFLSADSDKPARLVAEGYAKADQLFTYGIGQLVLWSADASLLGTTEPEWTSLTFSRLAMANPRTAPYGQAAQQYINSKQLARLLSGKIVTGENIAQTFAFVKSANAQLGFIALSQFMQLAIDQRGSHWFVPPHLHLPIQQDSVLLNRGLNNQAAIYFFAYLQSAEVASIIQSYGYQTFRGKDGTQ</sequence>
<feature type="binding site" evidence="4">
    <location>
        <position position="131"/>
    </location>
    <ligand>
        <name>molybdate</name>
        <dbReference type="ChEBI" id="CHEBI:36264"/>
    </ligand>
</feature>
<feature type="binding site" evidence="4">
    <location>
        <position position="23"/>
    </location>
    <ligand>
        <name>molybdate</name>
        <dbReference type="ChEBI" id="CHEBI:36264"/>
    </ligand>
</feature>
<proteinExistence type="inferred from homology"/>
<gene>
    <name evidence="5" type="primary">modA</name>
    <name evidence="5" type="ORF">MACH26_02660</name>
</gene>
<dbReference type="PANTHER" id="PTHR30632">
    <property type="entry name" value="MOLYBDATE-BINDING PERIPLASMIC PROTEIN"/>
    <property type="match status" value="1"/>
</dbReference>
<accession>A0AA48KSV1</accession>
<dbReference type="InterPro" id="IPR050682">
    <property type="entry name" value="ModA/WtpA"/>
</dbReference>
<organism evidence="5 6">
    <name type="scientific">Planctobacterium marinum</name>
    <dbReference type="NCBI Taxonomy" id="1631968"/>
    <lineage>
        <taxon>Bacteria</taxon>
        <taxon>Pseudomonadati</taxon>
        <taxon>Pseudomonadota</taxon>
        <taxon>Gammaproteobacteria</taxon>
        <taxon>Alteromonadales</taxon>
        <taxon>Alteromonadaceae</taxon>
        <taxon>Planctobacterium</taxon>
    </lineage>
</organism>
<reference evidence="5" key="1">
    <citation type="submission" date="2023-01" db="EMBL/GenBank/DDBJ databases">
        <title>Complete genome sequence of Planctobacterium marinum strain Dej080120_11.</title>
        <authorList>
            <person name="Ueki S."/>
            <person name="Maruyama F."/>
        </authorList>
    </citation>
    <scope>NUCLEOTIDE SEQUENCE</scope>
    <source>
        <strain evidence="5">Dej080120_11</strain>
    </source>
</reference>
<dbReference type="PIRSF" id="PIRSF004846">
    <property type="entry name" value="ModA"/>
    <property type="match status" value="1"/>
</dbReference>
<name>A0AA48KSV1_9ALTE</name>
<dbReference type="KEGG" id="pmaw:MACH26_02660"/>
<dbReference type="AlphaFoldDB" id="A0AA48KSV1"/>
<dbReference type="InterPro" id="IPR044084">
    <property type="entry name" value="AvModA-like_subst-bd"/>
</dbReference>
<keyword evidence="4" id="KW-0500">Molybdenum</keyword>
<dbReference type="NCBIfam" id="TIGR01256">
    <property type="entry name" value="modA"/>
    <property type="match status" value="1"/>
</dbReference>
<dbReference type="GO" id="GO:0046872">
    <property type="term" value="F:metal ion binding"/>
    <property type="evidence" value="ECO:0007669"/>
    <property type="project" value="UniProtKB-KW"/>
</dbReference>
<evidence type="ECO:0000256" key="3">
    <source>
        <dbReference type="ARBA" id="ARBA00022729"/>
    </source>
</evidence>
<keyword evidence="6" id="KW-1185">Reference proteome</keyword>
<evidence type="ECO:0000313" key="6">
    <source>
        <dbReference type="Proteomes" id="UP001333710"/>
    </source>
</evidence>
<dbReference type="CDD" id="cd13539">
    <property type="entry name" value="PBP2_AvModA"/>
    <property type="match status" value="1"/>
</dbReference>
<keyword evidence="2 4" id="KW-0479">Metal-binding</keyword>
<dbReference type="PANTHER" id="PTHR30632:SF14">
    <property type="entry name" value="TUNGSTATE_MOLYBDATE_CHROMATE-BINDING PROTEIN MODA"/>
    <property type="match status" value="1"/>
</dbReference>
<comment type="similarity">
    <text evidence="1">Belongs to the bacterial solute-binding protein ModA family.</text>
</comment>
<evidence type="ECO:0000313" key="5">
    <source>
        <dbReference type="EMBL" id="BDX04745.1"/>
    </source>
</evidence>